<organism evidence="1 2">
    <name type="scientific">Steinernema carpocapsae</name>
    <name type="common">Entomopathogenic nematode</name>
    <dbReference type="NCBI Taxonomy" id="34508"/>
    <lineage>
        <taxon>Eukaryota</taxon>
        <taxon>Metazoa</taxon>
        <taxon>Ecdysozoa</taxon>
        <taxon>Nematoda</taxon>
        <taxon>Chromadorea</taxon>
        <taxon>Rhabditida</taxon>
        <taxon>Tylenchina</taxon>
        <taxon>Panagrolaimomorpha</taxon>
        <taxon>Strongyloidoidea</taxon>
        <taxon>Steinernematidae</taxon>
        <taxon>Steinernema</taxon>
    </lineage>
</organism>
<reference evidence="1 2" key="2">
    <citation type="journal article" date="2019" name="G3 (Bethesda)">
        <title>Hybrid Assembly of the Genome of the Entomopathogenic Nematode Steinernema carpocapsae Identifies the X-Chromosome.</title>
        <authorList>
            <person name="Serra L."/>
            <person name="Macchietto M."/>
            <person name="Macias-Munoz A."/>
            <person name="McGill C.J."/>
            <person name="Rodriguez I.M."/>
            <person name="Rodriguez B."/>
            <person name="Murad R."/>
            <person name="Mortazavi A."/>
        </authorList>
    </citation>
    <scope>NUCLEOTIDE SEQUENCE [LARGE SCALE GENOMIC DNA]</scope>
    <source>
        <strain evidence="1 2">ALL</strain>
    </source>
</reference>
<reference evidence="1 2" key="1">
    <citation type="journal article" date="2015" name="Genome Biol.">
        <title>Comparative genomics of Steinernema reveals deeply conserved gene regulatory networks.</title>
        <authorList>
            <person name="Dillman A.R."/>
            <person name="Macchietto M."/>
            <person name="Porter C.F."/>
            <person name="Rogers A."/>
            <person name="Williams B."/>
            <person name="Antoshechkin I."/>
            <person name="Lee M.M."/>
            <person name="Goodwin Z."/>
            <person name="Lu X."/>
            <person name="Lewis E.E."/>
            <person name="Goodrich-Blair H."/>
            <person name="Stock S.P."/>
            <person name="Adams B.J."/>
            <person name="Sternberg P.W."/>
            <person name="Mortazavi A."/>
        </authorList>
    </citation>
    <scope>NUCLEOTIDE SEQUENCE [LARGE SCALE GENOMIC DNA]</scope>
    <source>
        <strain evidence="1 2">ALL</strain>
    </source>
</reference>
<proteinExistence type="predicted"/>
<evidence type="ECO:0000313" key="2">
    <source>
        <dbReference type="Proteomes" id="UP000298663"/>
    </source>
</evidence>
<gene>
    <name evidence="1" type="ORF">L596_005835</name>
</gene>
<dbReference type="AlphaFoldDB" id="A0A4U8V4V7"/>
<name>A0A4U8V4V7_STECR</name>
<evidence type="ECO:0000313" key="1">
    <source>
        <dbReference type="EMBL" id="TMS39287.1"/>
    </source>
</evidence>
<accession>A0A4U8V4V7</accession>
<protein>
    <submittedName>
        <fullName evidence="1">Uncharacterized protein</fullName>
    </submittedName>
</protein>
<dbReference type="Proteomes" id="UP000298663">
    <property type="component" value="Chromosome X"/>
</dbReference>
<comment type="caution">
    <text evidence="1">The sequence shown here is derived from an EMBL/GenBank/DDBJ whole genome shotgun (WGS) entry which is preliminary data.</text>
</comment>
<sequence>MAHAKRLNDTNKKLIKQFFCCSSFIYAQQAVITNVSAIISNQQRATPHTSTLSCSYPMCLFPTGDY</sequence>
<keyword evidence="2" id="KW-1185">Reference proteome</keyword>
<dbReference type="EMBL" id="CM016762">
    <property type="protein sequence ID" value="TMS39287.1"/>
    <property type="molecule type" value="Genomic_DNA"/>
</dbReference>
<dbReference type="EMBL" id="AZBU02000001">
    <property type="protein sequence ID" value="TMS39287.1"/>
    <property type="molecule type" value="Genomic_DNA"/>
</dbReference>